<reference evidence="1 2" key="1">
    <citation type="submission" date="2023-03" db="EMBL/GenBank/DDBJ databases">
        <title>WGS of Gossypium arboreum.</title>
        <authorList>
            <person name="Yu D."/>
        </authorList>
    </citation>
    <scope>NUCLEOTIDE SEQUENCE [LARGE SCALE GENOMIC DNA]</scope>
    <source>
        <tissue evidence="1">Leaf</tissue>
    </source>
</reference>
<dbReference type="PANTHER" id="PTHR46890">
    <property type="entry name" value="NON-LTR RETROLELEMENT REVERSE TRANSCRIPTASE-LIKE PROTEIN-RELATED"/>
    <property type="match status" value="1"/>
</dbReference>
<gene>
    <name evidence="1" type="ORF">PVK06_048874</name>
</gene>
<accession>A0ABR0MH67</accession>
<dbReference type="EMBL" id="JARKNE010000013">
    <property type="protein sequence ID" value="KAK5772584.1"/>
    <property type="molecule type" value="Genomic_DNA"/>
</dbReference>
<dbReference type="InterPro" id="IPR043502">
    <property type="entry name" value="DNA/RNA_pol_sf"/>
</dbReference>
<dbReference type="SUPFAM" id="SSF56672">
    <property type="entry name" value="DNA/RNA polymerases"/>
    <property type="match status" value="1"/>
</dbReference>
<proteinExistence type="predicted"/>
<evidence type="ECO:0000313" key="2">
    <source>
        <dbReference type="Proteomes" id="UP001358586"/>
    </source>
</evidence>
<name>A0ABR0MH67_GOSAR</name>
<dbReference type="Proteomes" id="UP001358586">
    <property type="component" value="Chromosome 13"/>
</dbReference>
<organism evidence="1 2">
    <name type="scientific">Gossypium arboreum</name>
    <name type="common">Tree cotton</name>
    <name type="synonym">Gossypium nanking</name>
    <dbReference type="NCBI Taxonomy" id="29729"/>
    <lineage>
        <taxon>Eukaryota</taxon>
        <taxon>Viridiplantae</taxon>
        <taxon>Streptophyta</taxon>
        <taxon>Embryophyta</taxon>
        <taxon>Tracheophyta</taxon>
        <taxon>Spermatophyta</taxon>
        <taxon>Magnoliopsida</taxon>
        <taxon>eudicotyledons</taxon>
        <taxon>Gunneridae</taxon>
        <taxon>Pentapetalae</taxon>
        <taxon>rosids</taxon>
        <taxon>malvids</taxon>
        <taxon>Malvales</taxon>
        <taxon>Malvaceae</taxon>
        <taxon>Malvoideae</taxon>
        <taxon>Gossypium</taxon>
    </lineage>
</organism>
<protein>
    <recommendedName>
        <fullName evidence="3">Reverse transcriptase</fullName>
    </recommendedName>
</protein>
<comment type="caution">
    <text evidence="1">The sequence shown here is derived from an EMBL/GenBank/DDBJ whole genome shotgun (WGS) entry which is preliminary data.</text>
</comment>
<sequence length="396" mass="44527">MVGAWFTWERGRTMYQNIRERIDIGVATDSWSQLFQKYSLKHLLILSWIIVHYSWKQRMKGGVEDLLGFDLKPGIGDLEHILSGVHSCVSDNMNQSLMATYKEDEIIKALKGIEPTKASSVDGFSAIFYQKYWHIFDKDVSGFFLDILNNGKPLEDINKTQLVMIPKMANPINLKNFRLISLCTVIYKTIAKTIANRLQKALHECIDDSQSAFISGRLITNNVLLAYESLWGATGLLLKGLGWRLGDGQNVSIWNDVWIPGNDEILSFGEVSCQGSTRNLMVYIVLYLKKGVCVQMGCSAKTVACFQALNLGFQLGLREVEIEGDSRLCGFLFTNKKPNKVAHLLASEGIKKGETTYLLNMVPSGVAEEMAEDWRWTEEARESRGRGNEEVGGSVF</sequence>
<evidence type="ECO:0000313" key="1">
    <source>
        <dbReference type="EMBL" id="KAK5772584.1"/>
    </source>
</evidence>
<dbReference type="InterPro" id="IPR052343">
    <property type="entry name" value="Retrotransposon-Effector_Assoc"/>
</dbReference>
<dbReference type="PANTHER" id="PTHR46890:SF48">
    <property type="entry name" value="RNA-DIRECTED DNA POLYMERASE"/>
    <property type="match status" value="1"/>
</dbReference>
<evidence type="ECO:0008006" key="3">
    <source>
        <dbReference type="Google" id="ProtNLM"/>
    </source>
</evidence>
<keyword evidence="2" id="KW-1185">Reference proteome</keyword>